<dbReference type="AlphaFoldDB" id="A0A9Q5HXI9"/>
<comment type="subcellular location">
    <subcellularLocation>
        <location evidence="1 7">Nucleus</location>
    </subcellularLocation>
</comment>
<dbReference type="EMBL" id="LNZH02000187">
    <property type="protein sequence ID" value="OCB87848.1"/>
    <property type="molecule type" value="Genomic_DNA"/>
</dbReference>
<dbReference type="GO" id="GO:0000727">
    <property type="term" value="P:double-strand break repair via break-induced replication"/>
    <property type="evidence" value="ECO:0007669"/>
    <property type="project" value="TreeGrafter"/>
</dbReference>
<comment type="function">
    <text evidence="7">Has a role in the initiation of DNA replication. Required at S-phase checkpoint.</text>
</comment>
<organism evidence="9 10">
    <name type="scientific">Sanghuangporus baumii</name>
    <name type="common">Phellinus baumii</name>
    <dbReference type="NCBI Taxonomy" id="108892"/>
    <lineage>
        <taxon>Eukaryota</taxon>
        <taxon>Fungi</taxon>
        <taxon>Dikarya</taxon>
        <taxon>Basidiomycota</taxon>
        <taxon>Agaricomycotina</taxon>
        <taxon>Agaricomycetes</taxon>
        <taxon>Hymenochaetales</taxon>
        <taxon>Hymenochaetaceae</taxon>
        <taxon>Sanghuangporus</taxon>
    </lineage>
</organism>
<accession>A0A9Q5HXI9</accession>
<feature type="region of interest" description="Disordered" evidence="8">
    <location>
        <begin position="273"/>
        <end position="332"/>
    </location>
</feature>
<feature type="region of interest" description="Disordered" evidence="8">
    <location>
        <begin position="54"/>
        <end position="149"/>
    </location>
</feature>
<evidence type="ECO:0000256" key="1">
    <source>
        <dbReference type="ARBA" id="ARBA00004123"/>
    </source>
</evidence>
<feature type="compositionally biased region" description="Polar residues" evidence="8">
    <location>
        <begin position="86"/>
        <end position="103"/>
    </location>
</feature>
<dbReference type="GO" id="GO:1902977">
    <property type="term" value="P:mitotic DNA replication preinitiation complex assembly"/>
    <property type="evidence" value="ECO:0007669"/>
    <property type="project" value="TreeGrafter"/>
</dbReference>
<evidence type="ECO:0000256" key="6">
    <source>
        <dbReference type="ARBA" id="ARBA00023306"/>
    </source>
</evidence>
<dbReference type="GO" id="GO:0006270">
    <property type="term" value="P:DNA replication initiation"/>
    <property type="evidence" value="ECO:0007669"/>
    <property type="project" value="UniProtKB-UniRule"/>
</dbReference>
<dbReference type="PANTHER" id="PTHR28124:SF1">
    <property type="entry name" value="DNA REPLICATION REGULATOR SLD2"/>
    <property type="match status" value="1"/>
</dbReference>
<evidence type="ECO:0000256" key="7">
    <source>
        <dbReference type="RuleBase" id="RU367067"/>
    </source>
</evidence>
<evidence type="ECO:0000313" key="9">
    <source>
        <dbReference type="EMBL" id="OCB87848.1"/>
    </source>
</evidence>
<reference evidence="9" key="1">
    <citation type="submission" date="2016-06" db="EMBL/GenBank/DDBJ databases">
        <title>Draft Genome sequence of the fungus Inonotus baumii.</title>
        <authorList>
            <person name="Zhu H."/>
            <person name="Lin W."/>
        </authorList>
    </citation>
    <scope>NUCLEOTIDE SEQUENCE</scope>
    <source>
        <strain evidence="9">821</strain>
    </source>
</reference>
<dbReference type="GO" id="GO:0003697">
    <property type="term" value="F:single-stranded DNA binding"/>
    <property type="evidence" value="ECO:0007669"/>
    <property type="project" value="TreeGrafter"/>
</dbReference>
<evidence type="ECO:0000256" key="3">
    <source>
        <dbReference type="ARBA" id="ARBA00018363"/>
    </source>
</evidence>
<evidence type="ECO:0000256" key="5">
    <source>
        <dbReference type="ARBA" id="ARBA00023242"/>
    </source>
</evidence>
<evidence type="ECO:0000256" key="2">
    <source>
        <dbReference type="ARBA" id="ARBA00007276"/>
    </source>
</evidence>
<dbReference type="Proteomes" id="UP000757232">
    <property type="component" value="Unassembled WGS sequence"/>
</dbReference>
<feature type="compositionally biased region" description="Acidic residues" evidence="8">
    <location>
        <begin position="390"/>
        <end position="399"/>
    </location>
</feature>
<feature type="compositionally biased region" description="Basic residues" evidence="8">
    <location>
        <begin position="277"/>
        <end position="286"/>
    </location>
</feature>
<dbReference type="Pfam" id="PF11719">
    <property type="entry name" value="Drc1-Sld2"/>
    <property type="match status" value="1"/>
</dbReference>
<gene>
    <name evidence="9" type="ORF">A7U60_g4982</name>
</gene>
<dbReference type="OrthoDB" id="8775810at2759"/>
<feature type="compositionally biased region" description="Polar residues" evidence="8">
    <location>
        <begin position="121"/>
        <end position="138"/>
    </location>
</feature>
<protein>
    <recommendedName>
        <fullName evidence="3 7">DNA replication regulator SLD2</fullName>
    </recommendedName>
</protein>
<proteinExistence type="inferred from homology"/>
<feature type="compositionally biased region" description="Polar residues" evidence="8">
    <location>
        <begin position="295"/>
        <end position="310"/>
    </location>
</feature>
<dbReference type="GO" id="GO:0003688">
    <property type="term" value="F:DNA replication origin binding"/>
    <property type="evidence" value="ECO:0007669"/>
    <property type="project" value="TreeGrafter"/>
</dbReference>
<keyword evidence="5 7" id="KW-0539">Nucleus</keyword>
<evidence type="ECO:0000256" key="4">
    <source>
        <dbReference type="ARBA" id="ARBA00022705"/>
    </source>
</evidence>
<feature type="region of interest" description="Disordered" evidence="8">
    <location>
        <begin position="165"/>
        <end position="199"/>
    </location>
</feature>
<dbReference type="GO" id="GO:0031261">
    <property type="term" value="C:DNA replication preinitiation complex"/>
    <property type="evidence" value="ECO:0007669"/>
    <property type="project" value="TreeGrafter"/>
</dbReference>
<sequence length="524" mass="57163">MDVTALRADIKSWERAFKTENQRAPTLDDLKVLPKIAAKYKLYKKLCKEAVVQPAQKKTNGIAPSTPPRNSSSLPGPSSLVPKSRPITQPTTNETPNPFSPTKSSHRITISFDDKLPFPQPNFTSDLSTPSSKRSYSAPSPDPFPSVMATLEPASPLVNSAVKKARKRLRGDLVSPTPKKPRMVRAPASSGSEKDLDEGEIDVPYVVESPVKASTNGKNFKPLFEEGRLLSQPVFVKKGPFSKSVRDLFDHETNFESPRTKSAAQVAILQNQTRKLPGVKKSKKKQMNPAPGTNRPYSATISDFQENSLTVDAPETPDTPSPLLNRKRSSSIDADELSFSNQFPSVVGALLPPSPPPNPAQPKSEMYGRGMVKDRKKPKLASSSRLTEITTDDEPDLEVVELASQPDGSRRVSADDAEDETAREAFGFTTRDISNSVLEAEDISDSNEPEINLPEDLRNVLHISASNGSAREERALVESLLQGRPCLLGQWGEVWGVGESEDVTAATTDDEWAGEGVAWEVGEL</sequence>
<comment type="similarity">
    <text evidence="2 7">Belongs to the SLD2 family.</text>
</comment>
<dbReference type="PANTHER" id="PTHR28124">
    <property type="entry name" value="DNA REPLICATION REGULATOR SLD2"/>
    <property type="match status" value="1"/>
</dbReference>
<evidence type="ECO:0000313" key="10">
    <source>
        <dbReference type="Proteomes" id="UP000757232"/>
    </source>
</evidence>
<comment type="caution">
    <text evidence="9">The sequence shown here is derived from an EMBL/GenBank/DDBJ whole genome shotgun (WGS) entry which is preliminary data.</text>
</comment>
<dbReference type="InterPro" id="IPR040203">
    <property type="entry name" value="Sld2"/>
</dbReference>
<keyword evidence="6 7" id="KW-0131">Cell cycle</keyword>
<keyword evidence="4 7" id="KW-0235">DNA replication</keyword>
<dbReference type="Gene3D" id="1.10.10.1460">
    <property type="match status" value="1"/>
</dbReference>
<keyword evidence="10" id="KW-1185">Reference proteome</keyword>
<dbReference type="InterPro" id="IPR021110">
    <property type="entry name" value="DNA_rep_checkpnt_protein"/>
</dbReference>
<feature type="region of interest" description="Disordered" evidence="8">
    <location>
        <begin position="352"/>
        <end position="421"/>
    </location>
</feature>
<name>A0A9Q5HXI9_SANBA</name>
<evidence type="ECO:0000256" key="8">
    <source>
        <dbReference type="SAM" id="MobiDB-lite"/>
    </source>
</evidence>
<feature type="compositionally biased region" description="Low complexity" evidence="8">
    <location>
        <begin position="68"/>
        <end position="84"/>
    </location>
</feature>